<feature type="non-terminal residue" evidence="2">
    <location>
        <position position="222"/>
    </location>
</feature>
<organism evidence="2">
    <name type="scientific">marine metagenome</name>
    <dbReference type="NCBI Taxonomy" id="408172"/>
    <lineage>
        <taxon>unclassified sequences</taxon>
        <taxon>metagenomes</taxon>
        <taxon>ecological metagenomes</taxon>
    </lineage>
</organism>
<gene>
    <name evidence="2" type="ORF">METZ01_LOCUS412789</name>
</gene>
<dbReference type="EMBL" id="UINC01160995">
    <property type="protein sequence ID" value="SVD59935.1"/>
    <property type="molecule type" value="Genomic_DNA"/>
</dbReference>
<evidence type="ECO:0000313" key="2">
    <source>
        <dbReference type="EMBL" id="SVD59935.1"/>
    </source>
</evidence>
<name>A0A382WNI7_9ZZZZ</name>
<evidence type="ECO:0000259" key="1">
    <source>
        <dbReference type="Pfam" id="PF17338"/>
    </source>
</evidence>
<reference evidence="2" key="1">
    <citation type="submission" date="2018-05" db="EMBL/GenBank/DDBJ databases">
        <authorList>
            <person name="Lanie J.A."/>
            <person name="Ng W.-L."/>
            <person name="Kazmierczak K.M."/>
            <person name="Andrzejewski T.M."/>
            <person name="Davidsen T.M."/>
            <person name="Wayne K.J."/>
            <person name="Tettelin H."/>
            <person name="Glass J.I."/>
            <person name="Rusch D."/>
            <person name="Podicherti R."/>
            <person name="Tsui H.-C.T."/>
            <person name="Winkler M.E."/>
        </authorList>
    </citation>
    <scope>NUCLEOTIDE SEQUENCE</scope>
</reference>
<dbReference type="InterPro" id="IPR020290">
    <property type="entry name" value="Gp88"/>
</dbReference>
<accession>A0A382WNI7</accession>
<sequence>MKTSEALQIIGGLSNTKKMACWSYGLPAPECKTGSKLRKKKGSTCYGCYAMKGCYVFPVVKAAQYRRLASIKDPRWAQAMAVAINSKRAPEFRWHDSGDVQDLDHLNKIFNVCRLTPGKRHWLPTREAWIRDHVSRTPDNLIIRFSMPMVDQEPSGSWAHTSTVSSIATDDSCPAFRTDKTGHVWDLLSYHQFDKKRKKELDLGHCGSCRKCWTPGINNISY</sequence>
<dbReference type="AlphaFoldDB" id="A0A382WNI7"/>
<proteinExistence type="predicted"/>
<protein>
    <recommendedName>
        <fullName evidence="1">Gene product 88 domain-containing protein</fullName>
    </recommendedName>
</protein>
<dbReference type="Pfam" id="PF17338">
    <property type="entry name" value="GP88"/>
    <property type="match status" value="1"/>
</dbReference>
<feature type="domain" description="Gene product 88" evidence="1">
    <location>
        <begin position="16"/>
        <end position="214"/>
    </location>
</feature>